<protein>
    <submittedName>
        <fullName evidence="1">Uncharacterized protein</fullName>
    </submittedName>
</protein>
<dbReference type="EMBL" id="PFRD01000028">
    <property type="protein sequence ID" value="PJC56394.1"/>
    <property type="molecule type" value="Genomic_DNA"/>
</dbReference>
<dbReference type="AlphaFoldDB" id="A0A2M8FFH5"/>
<accession>A0A2M8FFH5</accession>
<gene>
    <name evidence="1" type="ORF">CO026_00545</name>
</gene>
<evidence type="ECO:0000313" key="1">
    <source>
        <dbReference type="EMBL" id="PJC56394.1"/>
    </source>
</evidence>
<organism evidence="1 2">
    <name type="scientific">Candidatus Kaiserbacteria bacterium CG_4_9_14_0_2_um_filter_41_32</name>
    <dbReference type="NCBI Taxonomy" id="1974601"/>
    <lineage>
        <taxon>Bacteria</taxon>
        <taxon>Candidatus Kaiseribacteriota</taxon>
    </lineage>
</organism>
<comment type="caution">
    <text evidence="1">The sequence shown here is derived from an EMBL/GenBank/DDBJ whole genome shotgun (WGS) entry which is preliminary data.</text>
</comment>
<sequence length="147" mass="15582">TEETRTVIVEEAFDDTATLVVTGIDAVRTFAIADNTFENGWAWTFHVTVPTSETDFAMKFDDFISGANTLLAATNIRYYTAQSSLHSAAETAVTIIGANTYPTSIILDDDLSANTAGRQIDVVVETRVPSGTPGGSYGTSYGVASGI</sequence>
<dbReference type="Proteomes" id="UP000230391">
    <property type="component" value="Unassembled WGS sequence"/>
</dbReference>
<evidence type="ECO:0000313" key="2">
    <source>
        <dbReference type="Proteomes" id="UP000230391"/>
    </source>
</evidence>
<reference evidence="2" key="1">
    <citation type="submission" date="2017-09" db="EMBL/GenBank/DDBJ databases">
        <title>Depth-based differentiation of microbial function through sediment-hosted aquifers and enrichment of novel symbionts in the deep terrestrial subsurface.</title>
        <authorList>
            <person name="Probst A.J."/>
            <person name="Ladd B."/>
            <person name="Jarett J.K."/>
            <person name="Geller-Mcgrath D.E."/>
            <person name="Sieber C.M.K."/>
            <person name="Emerson J.B."/>
            <person name="Anantharaman K."/>
            <person name="Thomas B.C."/>
            <person name="Malmstrom R."/>
            <person name="Stieglmeier M."/>
            <person name="Klingl A."/>
            <person name="Woyke T."/>
            <person name="Ryan C.M."/>
            <person name="Banfield J.F."/>
        </authorList>
    </citation>
    <scope>NUCLEOTIDE SEQUENCE [LARGE SCALE GENOMIC DNA]</scope>
</reference>
<proteinExistence type="predicted"/>
<feature type="non-terminal residue" evidence="1">
    <location>
        <position position="1"/>
    </location>
</feature>
<name>A0A2M8FFH5_9BACT</name>